<keyword evidence="7" id="KW-0547">Nucleotide-binding</keyword>
<feature type="domain" description="GHMP kinase C-terminal" evidence="15">
    <location>
        <begin position="213"/>
        <end position="269"/>
    </location>
</feature>
<sequence>MGPEELNTPGDIKDFADKLHKEDKIDIPEDPRKLSALYVALYLYSSLVPKEKRNKGLSISIRSSIPIGSGLGSSASYSSSLASLIGIYSGSLLDNSSKLDMCLVNEMAFKAEQVVHGMPSGVDNTTVINGGFVRYSKGKPLEILPNDNSTSNEKNSLMFIIVDTKVPKNTKVTNEGNAKELISEIGNISTTLFDMLSNAPLDTSDQYFMSRNSTISELIKKNHDALAKLGVSHEKLEHIIDVSKKHGYSAKMTGGGGGGCAIVFIHNIADTFRNAHNLSSNNNLPSVNILSADNNSNGDNVNCKSNIKNEERGKTEFIVKNNSSSENLVEELTRNGYTCYPAILGCNGLSVKYQIDNPEFEDWFMSCSIQELTEF</sequence>
<evidence type="ECO:0000256" key="6">
    <source>
        <dbReference type="ARBA" id="ARBA00022679"/>
    </source>
</evidence>
<dbReference type="AlphaFoldDB" id="A0A1R1YH63"/>
<evidence type="ECO:0000313" key="17">
    <source>
        <dbReference type="Proteomes" id="UP000187429"/>
    </source>
</evidence>
<dbReference type="Pfam" id="PF00288">
    <property type="entry name" value="GHMP_kinases_N"/>
    <property type="match status" value="1"/>
</dbReference>
<evidence type="ECO:0000313" key="16">
    <source>
        <dbReference type="EMBL" id="OMJ26257.1"/>
    </source>
</evidence>
<dbReference type="Proteomes" id="UP000187429">
    <property type="component" value="Unassembled WGS sequence"/>
</dbReference>
<dbReference type="InterPro" id="IPR036554">
    <property type="entry name" value="GHMP_kinase_C_sf"/>
</dbReference>
<keyword evidence="11" id="KW-0443">Lipid metabolism</keyword>
<keyword evidence="10" id="KW-0460">Magnesium</keyword>
<keyword evidence="4" id="KW-0963">Cytoplasm</keyword>
<evidence type="ECO:0000256" key="8">
    <source>
        <dbReference type="ARBA" id="ARBA00022777"/>
    </source>
</evidence>
<dbReference type="InterPro" id="IPR013750">
    <property type="entry name" value="GHMP_kinase_C_dom"/>
</dbReference>
<dbReference type="EMBL" id="LSSM01001504">
    <property type="protein sequence ID" value="OMJ26257.1"/>
    <property type="molecule type" value="Genomic_DNA"/>
</dbReference>
<evidence type="ECO:0000256" key="9">
    <source>
        <dbReference type="ARBA" id="ARBA00022840"/>
    </source>
</evidence>
<gene>
    <name evidence="16" type="ORF">AYI69_g4037</name>
</gene>
<evidence type="ECO:0000256" key="4">
    <source>
        <dbReference type="ARBA" id="ARBA00022490"/>
    </source>
</evidence>
<protein>
    <recommendedName>
        <fullName evidence="3">mevalonate kinase</fullName>
        <ecNumber evidence="3">2.7.1.36</ecNumber>
    </recommendedName>
</protein>
<evidence type="ECO:0000256" key="12">
    <source>
        <dbReference type="ARBA" id="ARBA00029310"/>
    </source>
</evidence>
<comment type="catalytic activity">
    <reaction evidence="12">
        <text>(R)-mevalonate + ATP = (R)-5-phosphomevalonate + ADP + H(+)</text>
        <dbReference type="Rhea" id="RHEA:17065"/>
        <dbReference type="ChEBI" id="CHEBI:15378"/>
        <dbReference type="ChEBI" id="CHEBI:30616"/>
        <dbReference type="ChEBI" id="CHEBI:36464"/>
        <dbReference type="ChEBI" id="CHEBI:58146"/>
        <dbReference type="ChEBI" id="CHEBI:456216"/>
        <dbReference type="EC" id="2.7.1.36"/>
    </reaction>
    <physiologicalReaction direction="left-to-right" evidence="12">
        <dbReference type="Rhea" id="RHEA:17066"/>
    </physiologicalReaction>
</comment>
<comment type="subcellular location">
    <subcellularLocation>
        <location evidence="1">Cytoplasm</location>
    </subcellularLocation>
</comment>
<evidence type="ECO:0000259" key="15">
    <source>
        <dbReference type="Pfam" id="PF08544"/>
    </source>
</evidence>
<dbReference type="SUPFAM" id="SSF54211">
    <property type="entry name" value="Ribosomal protein S5 domain 2-like"/>
    <property type="match status" value="1"/>
</dbReference>
<dbReference type="PROSITE" id="PS00627">
    <property type="entry name" value="GHMP_KINASES_ATP"/>
    <property type="match status" value="1"/>
</dbReference>
<accession>A0A1R1YH63</accession>
<evidence type="ECO:0000256" key="5">
    <source>
        <dbReference type="ARBA" id="ARBA00022516"/>
    </source>
</evidence>
<dbReference type="EC" id="2.7.1.36" evidence="3"/>
<evidence type="ECO:0000259" key="14">
    <source>
        <dbReference type="Pfam" id="PF00288"/>
    </source>
</evidence>
<evidence type="ECO:0000256" key="10">
    <source>
        <dbReference type="ARBA" id="ARBA00022842"/>
    </source>
</evidence>
<name>A0A1R1YH63_9FUNG</name>
<evidence type="ECO:0000256" key="2">
    <source>
        <dbReference type="ARBA" id="ARBA00006495"/>
    </source>
</evidence>
<dbReference type="PANTHER" id="PTHR43290">
    <property type="entry name" value="MEVALONATE KINASE"/>
    <property type="match status" value="1"/>
</dbReference>
<dbReference type="GO" id="GO:0005524">
    <property type="term" value="F:ATP binding"/>
    <property type="evidence" value="ECO:0007669"/>
    <property type="project" value="UniProtKB-KW"/>
</dbReference>
<feature type="domain" description="GHMP kinase N-terminal" evidence="14">
    <location>
        <begin position="52"/>
        <end position="127"/>
    </location>
</feature>
<organism evidence="16 17">
    <name type="scientific">Smittium culicis</name>
    <dbReference type="NCBI Taxonomy" id="133412"/>
    <lineage>
        <taxon>Eukaryota</taxon>
        <taxon>Fungi</taxon>
        <taxon>Fungi incertae sedis</taxon>
        <taxon>Zoopagomycota</taxon>
        <taxon>Kickxellomycotina</taxon>
        <taxon>Harpellomycetes</taxon>
        <taxon>Harpellales</taxon>
        <taxon>Legeriomycetaceae</taxon>
        <taxon>Smittium</taxon>
    </lineage>
</organism>
<reference evidence="17" key="1">
    <citation type="submission" date="2017-01" db="EMBL/GenBank/DDBJ databases">
        <authorList>
            <person name="Wang Y."/>
            <person name="White M."/>
            <person name="Kvist S."/>
            <person name="Moncalvo J.-M."/>
        </authorList>
    </citation>
    <scope>NUCLEOTIDE SEQUENCE [LARGE SCALE GENOMIC DNA]</scope>
    <source>
        <strain evidence="17">ID-206-W2</strain>
    </source>
</reference>
<dbReference type="OrthoDB" id="1652964at2759"/>
<dbReference type="PRINTS" id="PR00959">
    <property type="entry name" value="MEVGALKINASE"/>
</dbReference>
<dbReference type="GO" id="GO:0005829">
    <property type="term" value="C:cytosol"/>
    <property type="evidence" value="ECO:0007669"/>
    <property type="project" value="TreeGrafter"/>
</dbReference>
<dbReference type="Gene3D" id="3.30.230.10">
    <property type="match status" value="1"/>
</dbReference>
<dbReference type="GO" id="GO:0019287">
    <property type="term" value="P:isopentenyl diphosphate biosynthetic process, mevalonate pathway"/>
    <property type="evidence" value="ECO:0007669"/>
    <property type="project" value="UniProtKB-UniPathway"/>
</dbReference>
<comment type="similarity">
    <text evidence="2">Belongs to the GHMP kinase family. Mevalonate kinase subfamily.</text>
</comment>
<dbReference type="GO" id="GO:0004496">
    <property type="term" value="F:mevalonate kinase activity"/>
    <property type="evidence" value="ECO:0007669"/>
    <property type="project" value="UniProtKB-EC"/>
</dbReference>
<dbReference type="Gene3D" id="3.30.70.890">
    <property type="entry name" value="GHMP kinase, C-terminal domain"/>
    <property type="match status" value="1"/>
</dbReference>
<keyword evidence="17" id="KW-1185">Reference proteome</keyword>
<keyword evidence="6" id="KW-0808">Transferase</keyword>
<evidence type="ECO:0000256" key="7">
    <source>
        <dbReference type="ARBA" id="ARBA00022741"/>
    </source>
</evidence>
<evidence type="ECO:0000256" key="13">
    <source>
        <dbReference type="ARBA" id="ARBA00029438"/>
    </source>
</evidence>
<dbReference type="InterPro" id="IPR006203">
    <property type="entry name" value="GHMP_knse_ATP-bd_CS"/>
</dbReference>
<keyword evidence="8 16" id="KW-0418">Kinase</keyword>
<dbReference type="Pfam" id="PF08544">
    <property type="entry name" value="GHMP_kinases_C"/>
    <property type="match status" value="1"/>
</dbReference>
<keyword evidence="5" id="KW-0444">Lipid biosynthesis</keyword>
<evidence type="ECO:0000256" key="1">
    <source>
        <dbReference type="ARBA" id="ARBA00004496"/>
    </source>
</evidence>
<dbReference type="InterPro" id="IPR020568">
    <property type="entry name" value="Ribosomal_Su5_D2-typ_SF"/>
</dbReference>
<evidence type="ECO:0000256" key="11">
    <source>
        <dbReference type="ARBA" id="ARBA00023098"/>
    </source>
</evidence>
<proteinExistence type="inferred from homology"/>
<dbReference type="InterPro" id="IPR006204">
    <property type="entry name" value="GHMP_kinase_N_dom"/>
</dbReference>
<dbReference type="PANTHER" id="PTHR43290:SF2">
    <property type="entry name" value="MEVALONATE KINASE"/>
    <property type="match status" value="1"/>
</dbReference>
<dbReference type="SUPFAM" id="SSF55060">
    <property type="entry name" value="GHMP Kinase, C-terminal domain"/>
    <property type="match status" value="1"/>
</dbReference>
<dbReference type="InterPro" id="IPR006205">
    <property type="entry name" value="Mev_gal_kin"/>
</dbReference>
<dbReference type="InterPro" id="IPR014721">
    <property type="entry name" value="Ribsml_uS5_D2-typ_fold_subgr"/>
</dbReference>
<evidence type="ECO:0000256" key="3">
    <source>
        <dbReference type="ARBA" id="ARBA00012103"/>
    </source>
</evidence>
<keyword evidence="9" id="KW-0067">ATP-binding</keyword>
<comment type="pathway">
    <text evidence="13">Isoprenoid biosynthesis; isopentenyl diphosphate biosynthesis via mevalonate pathway; isopentenyl diphosphate from (R)-mevalonate: step 1/3.</text>
</comment>
<comment type="caution">
    <text evidence="16">The sequence shown here is derived from an EMBL/GenBank/DDBJ whole genome shotgun (WGS) entry which is preliminary data.</text>
</comment>
<dbReference type="UniPathway" id="UPA00057">
    <property type="reaction ID" value="UER00098"/>
</dbReference>